<organism evidence="1 2">
    <name type="scientific">Sphingobacterium multivorum</name>
    <dbReference type="NCBI Taxonomy" id="28454"/>
    <lineage>
        <taxon>Bacteria</taxon>
        <taxon>Pseudomonadati</taxon>
        <taxon>Bacteroidota</taxon>
        <taxon>Sphingobacteriia</taxon>
        <taxon>Sphingobacteriales</taxon>
        <taxon>Sphingobacteriaceae</taxon>
        <taxon>Sphingobacterium</taxon>
    </lineage>
</organism>
<dbReference type="AlphaFoldDB" id="A0A654BC98"/>
<dbReference type="Proteomes" id="UP000432350">
    <property type="component" value="Unassembled WGS sequence"/>
</dbReference>
<evidence type="ECO:0000313" key="2">
    <source>
        <dbReference type="Proteomes" id="UP000432350"/>
    </source>
</evidence>
<gene>
    <name evidence="1" type="ORF">SPHINGO8BC_20039</name>
</gene>
<reference evidence="1 2" key="1">
    <citation type="submission" date="2019-10" db="EMBL/GenBank/DDBJ databases">
        <authorList>
            <person name="Karimi E."/>
        </authorList>
    </citation>
    <scope>NUCLEOTIDE SEQUENCE [LARGE SCALE GENOMIC DNA]</scope>
    <source>
        <strain evidence="1">Sphingobacterium sp. 8BC</strain>
    </source>
</reference>
<proteinExistence type="predicted"/>
<accession>A0A654BC98</accession>
<dbReference type="EMBL" id="CABWMV010000012">
    <property type="protein sequence ID" value="VXC77041.1"/>
    <property type="molecule type" value="Genomic_DNA"/>
</dbReference>
<protein>
    <submittedName>
        <fullName evidence="1">Uncharacterized protein</fullName>
    </submittedName>
</protein>
<name>A0A654BC98_SPHMU</name>
<sequence>MDGSCDCKDKIVGYEKGNIVFGIGSFRRYSLRTDWREIEY</sequence>
<evidence type="ECO:0000313" key="1">
    <source>
        <dbReference type="EMBL" id="VXC77041.1"/>
    </source>
</evidence>